<reference evidence="5 6" key="1">
    <citation type="submission" date="2020-08" db="EMBL/GenBank/DDBJ databases">
        <title>Sequencing the genomes of 1000 actinobacteria strains.</title>
        <authorList>
            <person name="Klenk H.-P."/>
        </authorList>
    </citation>
    <scope>NUCLEOTIDE SEQUENCE [LARGE SCALE GENOMIC DNA]</scope>
    <source>
        <strain evidence="5 6">DSM 23040</strain>
    </source>
</reference>
<evidence type="ECO:0000256" key="2">
    <source>
        <dbReference type="ARBA" id="ARBA00022806"/>
    </source>
</evidence>
<feature type="domain" description="PD-(D/E)XK endonuclease-like" evidence="4">
    <location>
        <begin position="658"/>
        <end position="916"/>
    </location>
</feature>
<keyword evidence="1" id="KW-0227">DNA damage</keyword>
<name>A0A839R0D7_9MICO</name>
<keyword evidence="2" id="KW-0547">Nucleotide-binding</keyword>
<sequence length="980" mass="104550">MQVRFGWTLDGAPWAPRIAAEGARADLTLGPRGLIELLQVRLGLAHPPVAPSVRVAQYRSAMQVADHHWFRESFAVDPWNTAAHVLTLRDAAVEAGWDGSRPQDPSVLPRLDALAAIETQIQVGPDGAEGTTLVPGAADDLRDVLSHLTDLSASAAAWPLGIDVIRVQEPVAELPGLFPEVFAQLTALGVEVVDAEVETEGNGPTGAATGTVPRLRIIEAPEEFSAAEACARVLADVAEASDGEGPSAAAVLVGAPTILLDHELGRRGLPTLGAADASRSRLTGQLLPLFLSIIRPQLDVYDLAAFLDFTITCTDEDGALMRVGILPAPVRRALLGALEKEPGVQPAAAAGAAGASAPAAGDDAADADDMTAWDRAIAGLEPTHAQIARDLTALLQPDEEAYGGGGTVNTDLLTARLTWLNDRLTALGRSDGAREAAQQIRGHIDLFTRLLDDTTSDPTGGRRPIMERELADIVAASAPSTRSSLTTRTASAWTVLTDPAHLDPAPGTHLIWWSGIDDTRPTPTIWDPAEAAELTRAGARITPVEQVAALQVAGRLTALRAYEQITVVIPKRRAGEAIAIHPLLSHLALDIAAHDRELHGRDVDKVLTHPKIRTTAADQARALLDTGRATLPELQIPTPPTTLERTLPGGGEHLLPRRLSFTQIDTLLSDNLTWVLKYGYGIRRGHIAEVPAGSRMIGSFIHAVVETLVKRESVGPQQVPTEDTITAVFDELAPRFASPLTLPGARAERESVRRSTVDALSTLFGTLAEQDIAIRGVEEPFHVPLDLAITRPGETAEHRTSELIGSIDLSARDRGGDPVVIDLKWTRAVRYYRDLVTTSRALQLATYLHALSREEGRSPADGYGTAGYFLLEPGEFISDDPRIGDLPAGPDTHPELFAKMRATLDLELSRIAAGDIGSDAADLAIATGRIGDSSSRTRKEHADAVGLRDAAAAEDGRLFHDHRFDFNDFTLITGLTGDFT</sequence>
<protein>
    <recommendedName>
        <fullName evidence="4">PD-(D/E)XK endonuclease-like domain-containing protein</fullName>
    </recommendedName>
</protein>
<keyword evidence="2" id="KW-0378">Hydrolase</keyword>
<dbReference type="AlphaFoldDB" id="A0A839R0D7"/>
<evidence type="ECO:0000256" key="3">
    <source>
        <dbReference type="ARBA" id="ARBA00023204"/>
    </source>
</evidence>
<keyword evidence="2" id="KW-0347">Helicase</keyword>
<comment type="caution">
    <text evidence="5">The sequence shown here is derived from an EMBL/GenBank/DDBJ whole genome shotgun (WGS) entry which is preliminary data.</text>
</comment>
<evidence type="ECO:0000259" key="4">
    <source>
        <dbReference type="Pfam" id="PF12705"/>
    </source>
</evidence>
<accession>A0A839R0D7</accession>
<dbReference type="EMBL" id="JACHWP010000010">
    <property type="protein sequence ID" value="MBB3023711.1"/>
    <property type="molecule type" value="Genomic_DNA"/>
</dbReference>
<evidence type="ECO:0000313" key="5">
    <source>
        <dbReference type="EMBL" id="MBB3023711.1"/>
    </source>
</evidence>
<dbReference type="Proteomes" id="UP000568050">
    <property type="component" value="Unassembled WGS sequence"/>
</dbReference>
<evidence type="ECO:0000313" key="6">
    <source>
        <dbReference type="Proteomes" id="UP000568050"/>
    </source>
</evidence>
<keyword evidence="2" id="KW-0067">ATP-binding</keyword>
<dbReference type="GO" id="GO:0004386">
    <property type="term" value="F:helicase activity"/>
    <property type="evidence" value="ECO:0007669"/>
    <property type="project" value="UniProtKB-KW"/>
</dbReference>
<keyword evidence="6" id="KW-1185">Reference proteome</keyword>
<dbReference type="RefSeq" id="WP_183377055.1">
    <property type="nucleotide sequence ID" value="NZ_CBCSFZ010000039.1"/>
</dbReference>
<organism evidence="5 6">
    <name type="scientific">Helcobacillus massiliensis</name>
    <dbReference type="NCBI Taxonomy" id="521392"/>
    <lineage>
        <taxon>Bacteria</taxon>
        <taxon>Bacillati</taxon>
        <taxon>Actinomycetota</taxon>
        <taxon>Actinomycetes</taxon>
        <taxon>Micrococcales</taxon>
        <taxon>Dermabacteraceae</taxon>
        <taxon>Helcobacillus</taxon>
    </lineage>
</organism>
<dbReference type="Pfam" id="PF12705">
    <property type="entry name" value="PDDEXK_1"/>
    <property type="match status" value="1"/>
</dbReference>
<keyword evidence="3" id="KW-0234">DNA repair</keyword>
<dbReference type="InterPro" id="IPR038726">
    <property type="entry name" value="PDDEXK_AddAB-type"/>
</dbReference>
<evidence type="ECO:0000256" key="1">
    <source>
        <dbReference type="ARBA" id="ARBA00022763"/>
    </source>
</evidence>
<proteinExistence type="predicted"/>
<gene>
    <name evidence="5" type="ORF">FHX50_002012</name>
</gene>
<dbReference type="GO" id="GO:0006281">
    <property type="term" value="P:DNA repair"/>
    <property type="evidence" value="ECO:0007669"/>
    <property type="project" value="UniProtKB-KW"/>
</dbReference>